<dbReference type="OrthoDB" id="5429780at2759"/>
<evidence type="ECO:0000313" key="3">
    <source>
        <dbReference type="Proteomes" id="UP000779574"/>
    </source>
</evidence>
<feature type="region of interest" description="Disordered" evidence="1">
    <location>
        <begin position="1"/>
        <end position="47"/>
    </location>
</feature>
<feature type="compositionally biased region" description="Polar residues" evidence="1">
    <location>
        <begin position="1"/>
        <end position="11"/>
    </location>
</feature>
<name>A0A9P8E712_AURME</name>
<dbReference type="EMBL" id="JAHFXF010000784">
    <property type="protein sequence ID" value="KAG9682528.1"/>
    <property type="molecule type" value="Genomic_DNA"/>
</dbReference>
<reference evidence="2" key="1">
    <citation type="journal article" date="2021" name="J Fungi (Basel)">
        <title>Virulence traits and population genomics of the black yeast Aureobasidium melanogenum.</title>
        <authorList>
            <person name="Cernosa A."/>
            <person name="Sun X."/>
            <person name="Gostincar C."/>
            <person name="Fang C."/>
            <person name="Gunde-Cimerman N."/>
            <person name="Song Z."/>
        </authorList>
    </citation>
    <scope>NUCLEOTIDE SEQUENCE</scope>
    <source>
        <strain evidence="2">EXF-9911</strain>
    </source>
</reference>
<reference evidence="2" key="2">
    <citation type="submission" date="2021-08" db="EMBL/GenBank/DDBJ databases">
        <authorList>
            <person name="Gostincar C."/>
            <person name="Sun X."/>
            <person name="Song Z."/>
            <person name="Gunde-Cimerman N."/>
        </authorList>
    </citation>
    <scope>NUCLEOTIDE SEQUENCE</scope>
    <source>
        <strain evidence="2">EXF-9911</strain>
    </source>
</reference>
<dbReference type="AlphaFoldDB" id="A0A9P8E712"/>
<gene>
    <name evidence="2" type="ORF">KCU76_g13728</name>
</gene>
<protein>
    <submittedName>
        <fullName evidence="2">Uncharacterized protein</fullName>
    </submittedName>
</protein>
<dbReference type="Proteomes" id="UP000779574">
    <property type="component" value="Unassembled WGS sequence"/>
</dbReference>
<evidence type="ECO:0000313" key="2">
    <source>
        <dbReference type="EMBL" id="KAG9682528.1"/>
    </source>
</evidence>
<comment type="caution">
    <text evidence="2">The sequence shown here is derived from an EMBL/GenBank/DDBJ whole genome shotgun (WGS) entry which is preliminary data.</text>
</comment>
<accession>A0A9P8E712</accession>
<proteinExistence type="predicted"/>
<sequence length="442" mass="49948">MSQPPRRTFSGSDEAALRTRRNITPTDNAGMIRISRRRFQNSSSDDSEDATALLESFALSSPSGSANADSASFLSPVTEPERDIMIEIPTNLHSETALQYLGLSPAAARDIMQAWTNLNSEDFADFCTFAKDYLENRGASIDTDDYRSDWKPVLRRIGASEKLIEAICQPGYDEVRLTKTALGWVKEAMEVRWEFLLQGEEASRQRARQIEGTNVPIQSFHAFTYQVGSGTSFDTIPTPAGETVLWKATTRIRAGNMWSNKLRQGEFDVQSLVSSPPTDFNGWSKAYYWTPEMQGAIFYMKYCRAINHHAGACLVRLSVPNHIIEKEPAYILRFPSEDFKKTVFFSRSGQSLKKKVDIVLQHRLLIGDTAKGNSDVFNKLSKWEEVGEQHLVKLPDGSRMTQYVFDDDVADEINKHCANKVHLVKENRPDEYLPPLSPARHY</sequence>
<organism evidence="2 3">
    <name type="scientific">Aureobasidium melanogenum</name>
    <name type="common">Aureobasidium pullulans var. melanogenum</name>
    <dbReference type="NCBI Taxonomy" id="46634"/>
    <lineage>
        <taxon>Eukaryota</taxon>
        <taxon>Fungi</taxon>
        <taxon>Dikarya</taxon>
        <taxon>Ascomycota</taxon>
        <taxon>Pezizomycotina</taxon>
        <taxon>Dothideomycetes</taxon>
        <taxon>Dothideomycetidae</taxon>
        <taxon>Dothideales</taxon>
        <taxon>Saccotheciaceae</taxon>
        <taxon>Aureobasidium</taxon>
    </lineage>
</organism>
<evidence type="ECO:0000256" key="1">
    <source>
        <dbReference type="SAM" id="MobiDB-lite"/>
    </source>
</evidence>
<feature type="non-terminal residue" evidence="2">
    <location>
        <position position="442"/>
    </location>
</feature>